<proteinExistence type="predicted"/>
<dbReference type="Pfam" id="PF01118">
    <property type="entry name" value="Semialdhyde_dh"/>
    <property type="match status" value="1"/>
</dbReference>
<feature type="domain" description="Semialdehyde dehydrogenase NAD-binding" evidence="1">
    <location>
        <begin position="30"/>
        <end position="78"/>
    </location>
</feature>
<reference evidence="4" key="1">
    <citation type="journal article" date="2013" name="Science">
        <title>The Amborella genome and the evolution of flowering plants.</title>
        <authorList>
            <consortium name="Amborella Genome Project"/>
        </authorList>
    </citation>
    <scope>NUCLEOTIDE SEQUENCE [LARGE SCALE GENOMIC DNA]</scope>
</reference>
<dbReference type="GO" id="GO:0051287">
    <property type="term" value="F:NAD binding"/>
    <property type="evidence" value="ECO:0007669"/>
    <property type="project" value="InterPro"/>
</dbReference>
<protein>
    <submittedName>
        <fullName evidence="3">Uncharacterized protein</fullName>
    </submittedName>
</protein>
<dbReference type="Gramene" id="ERN09794">
    <property type="protein sequence ID" value="ERN09794"/>
    <property type="gene ID" value="AMTR_s00029p00242940"/>
</dbReference>
<dbReference type="GO" id="GO:0016627">
    <property type="term" value="F:oxidoreductase activity, acting on the CH-CH group of donors"/>
    <property type="evidence" value="ECO:0007669"/>
    <property type="project" value="UniProtKB-ARBA"/>
</dbReference>
<dbReference type="EMBL" id="KI392980">
    <property type="protein sequence ID" value="ERN09794.1"/>
    <property type="molecule type" value="Genomic_DNA"/>
</dbReference>
<evidence type="ECO:0000259" key="2">
    <source>
        <dbReference type="Pfam" id="PF22917"/>
    </source>
</evidence>
<keyword evidence="4" id="KW-1185">Reference proteome</keyword>
<dbReference type="Gene3D" id="3.40.50.720">
    <property type="entry name" value="NAD(P)-binding Rossmann-like Domain"/>
    <property type="match status" value="1"/>
</dbReference>
<dbReference type="CDD" id="cd08948">
    <property type="entry name" value="5beta-POR_like_SDR_a"/>
    <property type="match status" value="1"/>
</dbReference>
<dbReference type="Pfam" id="PF22917">
    <property type="entry name" value="PRISE"/>
    <property type="match status" value="1"/>
</dbReference>
<dbReference type="InterPro" id="IPR000534">
    <property type="entry name" value="Semialdehyde_DH_NAD-bd"/>
</dbReference>
<feature type="domain" description="PRISE-like Rossmann-fold" evidence="2">
    <location>
        <begin position="88"/>
        <end position="358"/>
    </location>
</feature>
<dbReference type="PANTHER" id="PTHR32487">
    <property type="entry name" value="3-OXO-DELTA(4,5)-STEROID 5-BETA-REDUCTASE"/>
    <property type="match status" value="1"/>
</dbReference>
<dbReference type="GO" id="GO:1901607">
    <property type="term" value="P:alpha-amino acid biosynthetic process"/>
    <property type="evidence" value="ECO:0007669"/>
    <property type="project" value="UniProtKB-ARBA"/>
</dbReference>
<dbReference type="InterPro" id="IPR036291">
    <property type="entry name" value="NAD(P)-bd_dom_sf"/>
</dbReference>
<name>W1PPR5_AMBTC</name>
<evidence type="ECO:0000313" key="3">
    <source>
        <dbReference type="EMBL" id="ERN09794.1"/>
    </source>
</evidence>
<dbReference type="OMA" id="LANWEFL"/>
<dbReference type="OrthoDB" id="1731983at2759"/>
<dbReference type="Proteomes" id="UP000017836">
    <property type="component" value="Unassembled WGS sequence"/>
</dbReference>
<gene>
    <name evidence="3" type="ORF">AMTR_s00029p00242940</name>
</gene>
<sequence length="412" mass="46528">MVSPPPQQDPVIGSERCTTVAPQAPIVALVAGATGLVGAELMALLASRPNCSKVYAVARRSLSQGTLLFDNHHHHNKHHMQCEFIACDLLNREVTMSKLSELKDVTHIFWTTWAVHFPLDSPDCSDTNAEMIANTLDALLPNAPNLRHLTLQTGTKHYLSPKILMGTAKSLERKNHRYDEESPRATYGHNFYYALEDTVAAKLLETQVSWSIHRPGLLMGCSTTSFFNIVGCLCVYASICKHLSLPFVFCGSRECWEEPHIDASDARLVARQQIWAAIDGGDATKGHAFNAINGEDFTWKEVWPKIAAKFQLEQPEMSPEDGDGWFSRAGSIVERMVDKGEIWEEIIERNGLRKTKMEEMANWWFLDILFRLPFKLLSSRDKANRLGFTDMCDTVSSILYWIDFMRQEQLVP</sequence>
<evidence type="ECO:0000313" key="4">
    <source>
        <dbReference type="Proteomes" id="UP000017836"/>
    </source>
</evidence>
<dbReference type="HOGENOM" id="CLU_030125_0_1_1"/>
<accession>W1PPR5</accession>
<dbReference type="eggNOG" id="ENOG502QWNW">
    <property type="taxonomic scope" value="Eukaryota"/>
</dbReference>
<dbReference type="GO" id="GO:0016620">
    <property type="term" value="F:oxidoreductase activity, acting on the aldehyde or oxo group of donors, NAD or NADP as acceptor"/>
    <property type="evidence" value="ECO:0007669"/>
    <property type="project" value="InterPro"/>
</dbReference>
<dbReference type="KEGG" id="atr:18437954"/>
<dbReference type="AlphaFoldDB" id="W1PPR5"/>
<dbReference type="PANTHER" id="PTHR32487:SF12">
    <property type="entry name" value="3-OXO-DELTA(4,5)-STEROID 5-BETA-REDUCTASE"/>
    <property type="match status" value="1"/>
</dbReference>
<organism evidence="3 4">
    <name type="scientific">Amborella trichopoda</name>
    <dbReference type="NCBI Taxonomy" id="13333"/>
    <lineage>
        <taxon>Eukaryota</taxon>
        <taxon>Viridiplantae</taxon>
        <taxon>Streptophyta</taxon>
        <taxon>Embryophyta</taxon>
        <taxon>Tracheophyta</taxon>
        <taxon>Spermatophyta</taxon>
        <taxon>Magnoliopsida</taxon>
        <taxon>Amborellales</taxon>
        <taxon>Amborellaceae</taxon>
        <taxon>Amborella</taxon>
    </lineage>
</organism>
<dbReference type="SUPFAM" id="SSF51735">
    <property type="entry name" value="NAD(P)-binding Rossmann-fold domains"/>
    <property type="match status" value="1"/>
</dbReference>
<dbReference type="InterPro" id="IPR055222">
    <property type="entry name" value="PRISE-like_Rossmann-fold"/>
</dbReference>
<dbReference type="GO" id="GO:0016491">
    <property type="term" value="F:oxidoreductase activity"/>
    <property type="evidence" value="ECO:0000318"/>
    <property type="project" value="GO_Central"/>
</dbReference>
<evidence type="ECO:0000259" key="1">
    <source>
        <dbReference type="Pfam" id="PF01118"/>
    </source>
</evidence>